<keyword evidence="3" id="KW-1185">Reference proteome</keyword>
<feature type="compositionally biased region" description="Acidic residues" evidence="1">
    <location>
        <begin position="86"/>
        <end position="96"/>
    </location>
</feature>
<feature type="compositionally biased region" description="Basic and acidic residues" evidence="1">
    <location>
        <begin position="24"/>
        <end position="34"/>
    </location>
</feature>
<comment type="caution">
    <text evidence="2">The sequence shown here is derived from an EMBL/GenBank/DDBJ whole genome shotgun (WGS) entry which is preliminary data.</text>
</comment>
<name>A0AAN7K2Q6_9MYRT</name>
<evidence type="ECO:0000313" key="2">
    <source>
        <dbReference type="EMBL" id="KAK4758651.1"/>
    </source>
</evidence>
<evidence type="ECO:0000256" key="1">
    <source>
        <dbReference type="SAM" id="MobiDB-lite"/>
    </source>
</evidence>
<evidence type="ECO:0000313" key="3">
    <source>
        <dbReference type="Proteomes" id="UP001345219"/>
    </source>
</evidence>
<dbReference type="AlphaFoldDB" id="A0AAN7K2Q6"/>
<dbReference type="EMBL" id="JAXIOK010000012">
    <property type="protein sequence ID" value="KAK4758651.1"/>
    <property type="molecule type" value="Genomic_DNA"/>
</dbReference>
<sequence>MQPRGTERATSGPDGDSGALLRAGPHEERVELHHQPRRRRNPLHQQRSLVLQPVPAQVGERGWQRGNIAEGQLRVREEGEQGAEAGGDENEDETDGPGEGSRDHEGGDGEASSGEPANEVVDPDAELDIPEEQEHEQDAASRGTTQGWLR</sequence>
<reference evidence="2 3" key="1">
    <citation type="journal article" date="2023" name="Hortic Res">
        <title>Pangenome of water caltrop reveals structural variations and asymmetric subgenome divergence after allopolyploidization.</title>
        <authorList>
            <person name="Zhang X."/>
            <person name="Chen Y."/>
            <person name="Wang L."/>
            <person name="Yuan Y."/>
            <person name="Fang M."/>
            <person name="Shi L."/>
            <person name="Lu R."/>
            <person name="Comes H.P."/>
            <person name="Ma Y."/>
            <person name="Chen Y."/>
            <person name="Huang G."/>
            <person name="Zhou Y."/>
            <person name="Zheng Z."/>
            <person name="Qiu Y."/>
        </authorList>
    </citation>
    <scope>NUCLEOTIDE SEQUENCE [LARGE SCALE GENOMIC DNA]</scope>
    <source>
        <tissue evidence="2">Roots</tissue>
    </source>
</reference>
<proteinExistence type="predicted"/>
<protein>
    <submittedName>
        <fullName evidence="2">Uncharacterized protein</fullName>
    </submittedName>
</protein>
<accession>A0AAN7K2Q6</accession>
<gene>
    <name evidence="2" type="ORF">SAY87_019952</name>
</gene>
<organism evidence="2 3">
    <name type="scientific">Trapa incisa</name>
    <dbReference type="NCBI Taxonomy" id="236973"/>
    <lineage>
        <taxon>Eukaryota</taxon>
        <taxon>Viridiplantae</taxon>
        <taxon>Streptophyta</taxon>
        <taxon>Embryophyta</taxon>
        <taxon>Tracheophyta</taxon>
        <taxon>Spermatophyta</taxon>
        <taxon>Magnoliopsida</taxon>
        <taxon>eudicotyledons</taxon>
        <taxon>Gunneridae</taxon>
        <taxon>Pentapetalae</taxon>
        <taxon>rosids</taxon>
        <taxon>malvids</taxon>
        <taxon>Myrtales</taxon>
        <taxon>Lythraceae</taxon>
        <taxon>Trapa</taxon>
    </lineage>
</organism>
<feature type="compositionally biased region" description="Acidic residues" evidence="1">
    <location>
        <begin position="121"/>
        <end position="135"/>
    </location>
</feature>
<dbReference type="Proteomes" id="UP001345219">
    <property type="component" value="Chromosome 15"/>
</dbReference>
<feature type="region of interest" description="Disordered" evidence="1">
    <location>
        <begin position="1"/>
        <end position="150"/>
    </location>
</feature>